<evidence type="ECO:0000256" key="4">
    <source>
        <dbReference type="ARBA" id="ARBA00023180"/>
    </source>
</evidence>
<dbReference type="PANTHER" id="PTHR11799">
    <property type="entry name" value="PARAOXONASE"/>
    <property type="match status" value="1"/>
</dbReference>
<keyword evidence="6" id="KW-1185">Reference proteome</keyword>
<dbReference type="SUPFAM" id="SSF63829">
    <property type="entry name" value="Calcium-dependent phosphotriesterase"/>
    <property type="match status" value="1"/>
</dbReference>
<dbReference type="InterPro" id="IPR051288">
    <property type="entry name" value="Serum_paraoxonase/arylesterase"/>
</dbReference>
<comment type="similarity">
    <text evidence="1">Belongs to the paraoxonase family.</text>
</comment>
<dbReference type="InterPro" id="IPR011042">
    <property type="entry name" value="6-blade_b-propeller_TolB-like"/>
</dbReference>
<dbReference type="Gene3D" id="2.120.10.30">
    <property type="entry name" value="TolB, C-terminal domain"/>
    <property type="match status" value="1"/>
</dbReference>
<dbReference type="Pfam" id="PF01731">
    <property type="entry name" value="Arylesterase"/>
    <property type="match status" value="1"/>
</dbReference>
<keyword evidence="2" id="KW-0378">Hydrolase</keyword>
<keyword evidence="4" id="KW-0325">Glycoprotein</keyword>
<dbReference type="Proteomes" id="UP001642406">
    <property type="component" value="Unassembled WGS sequence"/>
</dbReference>
<evidence type="ECO:0000256" key="3">
    <source>
        <dbReference type="ARBA" id="ARBA00023157"/>
    </source>
</evidence>
<accession>A0ABP0AYN8</accession>
<dbReference type="EMBL" id="CAWUHC010000008">
    <property type="protein sequence ID" value="CAK7212315.1"/>
    <property type="molecule type" value="Genomic_DNA"/>
</dbReference>
<proteinExistence type="inferred from homology"/>
<protein>
    <recommendedName>
        <fullName evidence="7">Paraoxonase</fullName>
    </recommendedName>
</protein>
<comment type="caution">
    <text evidence="5">The sequence shown here is derived from an EMBL/GenBank/DDBJ whole genome shotgun (WGS) entry which is preliminary data.</text>
</comment>
<evidence type="ECO:0008006" key="7">
    <source>
        <dbReference type="Google" id="ProtNLM"/>
    </source>
</evidence>
<gene>
    <name evidence="5" type="ORF">SBRCBS47491_001421</name>
</gene>
<dbReference type="InterPro" id="IPR002640">
    <property type="entry name" value="Arylesterase"/>
</dbReference>
<evidence type="ECO:0000256" key="1">
    <source>
        <dbReference type="ARBA" id="ARBA00008595"/>
    </source>
</evidence>
<sequence>MPSSTRLSVWVALTAVLVWCYLNIATILEATAGRITIDQVRLRRWENLPDVANGACVVDTVANACEDVNIHAASSTAFLACGDPAGRVQWFPSSGYQPSTNRPTFREQFFKYDLKTQTRTELKLDLGSLLPEDHDIVTHGLDIYPGKDDSQILVFAVNHARDGDAILIFEHTLGTDVLQLVREVRNPAIKCANSVAAVSPRSFYITNDHYYPRGILRQLEDRFGPWSWATSVQYCSVEGDNVVCKEVSETMPCANGLAVSDNLVFAGDSKNGSVTVYEMENGKPDQLRLVRVVDVGAIADNIKILAGTEDPLVTVFPDGEELPLFLSNVSALGQTVFAPTAVLRLRKDRDFEPELLLRDNGAQLTDMTAADIDPKTRTLVGASFLKYGGFAVCKLPDSVDLS</sequence>
<evidence type="ECO:0000313" key="6">
    <source>
        <dbReference type="Proteomes" id="UP001642406"/>
    </source>
</evidence>
<reference evidence="5 6" key="1">
    <citation type="submission" date="2024-01" db="EMBL/GenBank/DDBJ databases">
        <authorList>
            <person name="Allen C."/>
            <person name="Tagirdzhanova G."/>
        </authorList>
    </citation>
    <scope>NUCLEOTIDE SEQUENCE [LARGE SCALE GENOMIC DNA]</scope>
</reference>
<evidence type="ECO:0000256" key="2">
    <source>
        <dbReference type="ARBA" id="ARBA00022801"/>
    </source>
</evidence>
<organism evidence="5 6">
    <name type="scientific">Sporothrix bragantina</name>
    <dbReference type="NCBI Taxonomy" id="671064"/>
    <lineage>
        <taxon>Eukaryota</taxon>
        <taxon>Fungi</taxon>
        <taxon>Dikarya</taxon>
        <taxon>Ascomycota</taxon>
        <taxon>Pezizomycotina</taxon>
        <taxon>Sordariomycetes</taxon>
        <taxon>Sordariomycetidae</taxon>
        <taxon>Ophiostomatales</taxon>
        <taxon>Ophiostomataceae</taxon>
        <taxon>Sporothrix</taxon>
    </lineage>
</organism>
<evidence type="ECO:0000313" key="5">
    <source>
        <dbReference type="EMBL" id="CAK7212315.1"/>
    </source>
</evidence>
<keyword evidence="3" id="KW-1015">Disulfide bond</keyword>
<name>A0ABP0AYN8_9PEZI</name>
<dbReference type="PANTHER" id="PTHR11799:SF12">
    <property type="entry name" value="PARAOXONASE-RELATED"/>
    <property type="match status" value="1"/>
</dbReference>